<evidence type="ECO:0000256" key="5">
    <source>
        <dbReference type="ARBA" id="ARBA00022946"/>
    </source>
</evidence>
<dbReference type="EC" id="1.1.2.4" evidence="7"/>
<keyword evidence="6" id="KW-0560">Oxidoreductase</keyword>
<comment type="cofactor">
    <cofactor evidence="1">
        <name>FAD</name>
        <dbReference type="ChEBI" id="CHEBI:57692"/>
    </cofactor>
</comment>
<dbReference type="InterPro" id="IPR006094">
    <property type="entry name" value="Oxid_FAD_bind_N"/>
</dbReference>
<dbReference type="InterPro" id="IPR036318">
    <property type="entry name" value="FAD-bd_PCMH-like_sf"/>
</dbReference>
<evidence type="ECO:0000256" key="4">
    <source>
        <dbReference type="ARBA" id="ARBA00022827"/>
    </source>
</evidence>
<dbReference type="Pfam" id="PF02913">
    <property type="entry name" value="FAD-oxidase_C"/>
    <property type="match status" value="1"/>
</dbReference>
<keyword evidence="3" id="KW-0285">Flavoprotein</keyword>
<evidence type="ECO:0000313" key="9">
    <source>
        <dbReference type="EMBL" id="RVQ68670.1"/>
    </source>
</evidence>
<dbReference type="PROSITE" id="PS51387">
    <property type="entry name" value="FAD_PCMH"/>
    <property type="match status" value="1"/>
</dbReference>
<evidence type="ECO:0000256" key="3">
    <source>
        <dbReference type="ARBA" id="ARBA00022630"/>
    </source>
</evidence>
<dbReference type="SUPFAM" id="SSF56176">
    <property type="entry name" value="FAD-binding/transporter-associated domain-like"/>
    <property type="match status" value="1"/>
</dbReference>
<dbReference type="AlphaFoldDB" id="A0A437GZB5"/>
<dbReference type="InterPro" id="IPR016169">
    <property type="entry name" value="FAD-bd_PCMH_sub2"/>
</dbReference>
<dbReference type="Proteomes" id="UP000283003">
    <property type="component" value="Unassembled WGS sequence"/>
</dbReference>
<comment type="caution">
    <text evidence="9">The sequence shown here is derived from an EMBL/GenBank/DDBJ whole genome shotgun (WGS) entry which is preliminary data.</text>
</comment>
<dbReference type="Gene3D" id="3.30.70.2740">
    <property type="match status" value="1"/>
</dbReference>
<organism evidence="9 10">
    <name type="scientific">Croceicoccus ponticola</name>
    <dbReference type="NCBI Taxonomy" id="2217664"/>
    <lineage>
        <taxon>Bacteria</taxon>
        <taxon>Pseudomonadati</taxon>
        <taxon>Pseudomonadota</taxon>
        <taxon>Alphaproteobacteria</taxon>
        <taxon>Sphingomonadales</taxon>
        <taxon>Erythrobacteraceae</taxon>
        <taxon>Croceicoccus</taxon>
    </lineage>
</organism>
<evidence type="ECO:0000256" key="7">
    <source>
        <dbReference type="ARBA" id="ARBA00038897"/>
    </source>
</evidence>
<gene>
    <name evidence="9" type="ORF">EKN06_00055</name>
</gene>
<reference evidence="9 10" key="1">
    <citation type="submission" date="2018-12" db="EMBL/GenBank/DDBJ databases">
        <title>Croceicoccus ponticola sp. nov., a lipolytic bacterium isolated from seawater.</title>
        <authorList>
            <person name="Yoon J.-H."/>
        </authorList>
    </citation>
    <scope>NUCLEOTIDE SEQUENCE [LARGE SCALE GENOMIC DNA]</scope>
    <source>
        <strain evidence="9 10">GM-16</strain>
    </source>
</reference>
<dbReference type="GO" id="GO:0008720">
    <property type="term" value="F:D-lactate dehydrogenase (NAD+) activity"/>
    <property type="evidence" value="ECO:0007669"/>
    <property type="project" value="TreeGrafter"/>
</dbReference>
<dbReference type="Gene3D" id="3.30.465.10">
    <property type="match status" value="1"/>
</dbReference>
<comment type="similarity">
    <text evidence="2">Belongs to the FAD-binding oxidoreductase/transferase type 4 family.</text>
</comment>
<dbReference type="InterPro" id="IPR016166">
    <property type="entry name" value="FAD-bd_PCMH"/>
</dbReference>
<keyword evidence="5" id="KW-0809">Transit peptide</keyword>
<name>A0A437GZB5_9SPHN</name>
<dbReference type="InterPro" id="IPR016171">
    <property type="entry name" value="Vanillyl_alc_oxidase_C-sub2"/>
</dbReference>
<protein>
    <recommendedName>
        <fullName evidence="7">D-lactate dehydrogenase (cytochrome)</fullName>
        <ecNumber evidence="7">1.1.2.4</ecNumber>
    </recommendedName>
</protein>
<dbReference type="GO" id="GO:1903457">
    <property type="term" value="P:lactate catabolic process"/>
    <property type="evidence" value="ECO:0007669"/>
    <property type="project" value="TreeGrafter"/>
</dbReference>
<dbReference type="FunFam" id="3.30.465.10:FF:000016">
    <property type="entry name" value="probable D-lactate dehydrogenase, mitochondrial"/>
    <property type="match status" value="1"/>
</dbReference>
<accession>A0A437GZB5</accession>
<dbReference type="SUPFAM" id="SSF55103">
    <property type="entry name" value="FAD-linked oxidases, C-terminal domain"/>
    <property type="match status" value="1"/>
</dbReference>
<dbReference type="GO" id="GO:0071949">
    <property type="term" value="F:FAD binding"/>
    <property type="evidence" value="ECO:0007669"/>
    <property type="project" value="InterPro"/>
</dbReference>
<dbReference type="Pfam" id="PF01565">
    <property type="entry name" value="FAD_binding_4"/>
    <property type="match status" value="1"/>
</dbReference>
<evidence type="ECO:0000256" key="6">
    <source>
        <dbReference type="ARBA" id="ARBA00023002"/>
    </source>
</evidence>
<dbReference type="PANTHER" id="PTHR11748:SF111">
    <property type="entry name" value="D-LACTATE DEHYDROGENASE, MITOCHONDRIAL-RELATED"/>
    <property type="match status" value="1"/>
</dbReference>
<evidence type="ECO:0000313" key="10">
    <source>
        <dbReference type="Proteomes" id="UP000283003"/>
    </source>
</evidence>
<dbReference type="GO" id="GO:0004458">
    <property type="term" value="F:D-lactate dehydrogenase (cytochrome) activity"/>
    <property type="evidence" value="ECO:0007669"/>
    <property type="project" value="UniProtKB-EC"/>
</dbReference>
<evidence type="ECO:0000259" key="8">
    <source>
        <dbReference type="PROSITE" id="PS51387"/>
    </source>
</evidence>
<dbReference type="PANTHER" id="PTHR11748">
    <property type="entry name" value="D-LACTATE DEHYDROGENASE"/>
    <property type="match status" value="1"/>
</dbReference>
<evidence type="ECO:0000256" key="1">
    <source>
        <dbReference type="ARBA" id="ARBA00001974"/>
    </source>
</evidence>
<dbReference type="RefSeq" id="WP_127610857.1">
    <property type="nucleotide sequence ID" value="NZ_RXOL01000001.1"/>
</dbReference>
<dbReference type="InterPro" id="IPR016164">
    <property type="entry name" value="FAD-linked_Oxase-like_C"/>
</dbReference>
<feature type="domain" description="FAD-binding PCMH-type" evidence="8">
    <location>
        <begin position="47"/>
        <end position="224"/>
    </location>
</feature>
<sequence>MHTGANLPPRRPLPEGFLARIEARFGSRLQAGQAIREQHGSSESHYEAMLPDAVVFAENTDDVVALVNLCAAADVPIVPFGAGTSIEGNAAAVLGGISLDLTRMDRIVTVNDADFDCVVQPGVRREELNLHLRDKGLFFPIDPGANATIGGMASTRASGTNAVRYGTMKDAVLSLEIVTPQGKVIRTARRARKSAAGYDLTRLYVGSEGTLGIITEVTLRLHPIPEAISAAVCSFASLEGAVDTVVQSIQCGVPLARVEILDALQMRAVNRWSKLDYAEAPTLFFEFHGSAAYVAEQVATVEALAQGNGGSAFDWSDRPEERNRLWRARHDAYYAAVNLRQGAVGWATDVCVPISRLAQCIVETQADLATASMPATILGHVGDGNFHVVFSLDPNAPDEWSEVEAINRRLIERALAMDGTCTGEHGIGLGKQEWLVAELGDAVDQMRMIKRALDPQNLLNPGKIFAL</sequence>
<dbReference type="FunFam" id="1.10.45.10:FF:000001">
    <property type="entry name" value="D-lactate dehydrogenase mitochondrial"/>
    <property type="match status" value="1"/>
</dbReference>
<keyword evidence="4" id="KW-0274">FAD</keyword>
<dbReference type="InterPro" id="IPR004113">
    <property type="entry name" value="FAD-bd_oxidored_4_C"/>
</dbReference>
<dbReference type="OrthoDB" id="9811557at2"/>
<dbReference type="FunFam" id="3.30.70.2740:FF:000001">
    <property type="entry name" value="D-lactate dehydrogenase mitochondrial"/>
    <property type="match status" value="1"/>
</dbReference>
<proteinExistence type="inferred from homology"/>
<evidence type="ECO:0000256" key="2">
    <source>
        <dbReference type="ARBA" id="ARBA00008000"/>
    </source>
</evidence>
<dbReference type="EMBL" id="RXOL01000001">
    <property type="protein sequence ID" value="RVQ68670.1"/>
    <property type="molecule type" value="Genomic_DNA"/>
</dbReference>
<keyword evidence="10" id="KW-1185">Reference proteome</keyword>
<dbReference type="Gene3D" id="1.10.45.10">
    <property type="entry name" value="Vanillyl-alcohol Oxidase, Chain A, domain 4"/>
    <property type="match status" value="1"/>
</dbReference>